<gene>
    <name evidence="1" type="ORF">LACBIDRAFT_331192</name>
</gene>
<evidence type="ECO:0000313" key="2">
    <source>
        <dbReference type="Proteomes" id="UP000001194"/>
    </source>
</evidence>
<dbReference type="KEGG" id="lbc:LACBIDRAFT_331192"/>
<dbReference type="EMBL" id="DS547122">
    <property type="protein sequence ID" value="EDR03770.1"/>
    <property type="molecule type" value="Genomic_DNA"/>
</dbReference>
<evidence type="ECO:0000313" key="1">
    <source>
        <dbReference type="EMBL" id="EDR03770.1"/>
    </source>
</evidence>
<name>B0DNR2_LACBS</name>
<dbReference type="AlphaFoldDB" id="B0DNR2"/>
<dbReference type="GeneID" id="6081172"/>
<accession>B0DNR2</accession>
<proteinExistence type="predicted"/>
<sequence>MTEKSGGVRRGGGNEAEVFCWPVFSSGDEDSPNDVEHGIRVRSVKAFKTGWQLEVSLRGFSHETRLRGEMDLNFRASHVQSEDLASSTTTTTYARDSHYRRAASARQASYKCVYRHLVFDNVNQGESTTQPLSDTAFDAFLDFAAYSACSKPRPELAPPSFHTSQHGHVLPGYRRFSSVIQGINPNPRSAESYMAVTHLSRDSEART</sequence>
<organism evidence="2">
    <name type="scientific">Laccaria bicolor (strain S238N-H82 / ATCC MYA-4686)</name>
    <name type="common">Bicoloured deceiver</name>
    <name type="synonym">Laccaria laccata var. bicolor</name>
    <dbReference type="NCBI Taxonomy" id="486041"/>
    <lineage>
        <taxon>Eukaryota</taxon>
        <taxon>Fungi</taxon>
        <taxon>Dikarya</taxon>
        <taxon>Basidiomycota</taxon>
        <taxon>Agaricomycotina</taxon>
        <taxon>Agaricomycetes</taxon>
        <taxon>Agaricomycetidae</taxon>
        <taxon>Agaricales</taxon>
        <taxon>Agaricineae</taxon>
        <taxon>Hydnangiaceae</taxon>
        <taxon>Laccaria</taxon>
    </lineage>
</organism>
<reference evidence="1 2" key="1">
    <citation type="journal article" date="2008" name="Nature">
        <title>The genome of Laccaria bicolor provides insights into mycorrhizal symbiosis.</title>
        <authorList>
            <person name="Martin F."/>
            <person name="Aerts A."/>
            <person name="Ahren D."/>
            <person name="Brun A."/>
            <person name="Danchin E.G.J."/>
            <person name="Duchaussoy F."/>
            <person name="Gibon J."/>
            <person name="Kohler A."/>
            <person name="Lindquist E."/>
            <person name="Pereda V."/>
            <person name="Salamov A."/>
            <person name="Shapiro H.J."/>
            <person name="Wuyts J."/>
            <person name="Blaudez D."/>
            <person name="Buee M."/>
            <person name="Brokstein P."/>
            <person name="Canbaeck B."/>
            <person name="Cohen D."/>
            <person name="Courty P.E."/>
            <person name="Coutinho P.M."/>
            <person name="Delaruelle C."/>
            <person name="Detter J.C."/>
            <person name="Deveau A."/>
            <person name="DiFazio S."/>
            <person name="Duplessis S."/>
            <person name="Fraissinet-Tachet L."/>
            <person name="Lucic E."/>
            <person name="Frey-Klett P."/>
            <person name="Fourrey C."/>
            <person name="Feussner I."/>
            <person name="Gay G."/>
            <person name="Grimwood J."/>
            <person name="Hoegger P.J."/>
            <person name="Jain P."/>
            <person name="Kilaru S."/>
            <person name="Labbe J."/>
            <person name="Lin Y.C."/>
            <person name="Legue V."/>
            <person name="Le Tacon F."/>
            <person name="Marmeisse R."/>
            <person name="Melayah D."/>
            <person name="Montanini B."/>
            <person name="Muratet M."/>
            <person name="Nehls U."/>
            <person name="Niculita-Hirzel H."/>
            <person name="Oudot-Le Secq M.P."/>
            <person name="Peter M."/>
            <person name="Quesneville H."/>
            <person name="Rajashekar B."/>
            <person name="Reich M."/>
            <person name="Rouhier N."/>
            <person name="Schmutz J."/>
            <person name="Yin T."/>
            <person name="Chalot M."/>
            <person name="Henrissat B."/>
            <person name="Kuees U."/>
            <person name="Lucas S."/>
            <person name="Van de Peer Y."/>
            <person name="Podila G.K."/>
            <person name="Polle A."/>
            <person name="Pukkila P.J."/>
            <person name="Richardson P.M."/>
            <person name="Rouze P."/>
            <person name="Sanders I.R."/>
            <person name="Stajich J.E."/>
            <person name="Tunlid A."/>
            <person name="Tuskan G."/>
            <person name="Grigoriev I.V."/>
        </authorList>
    </citation>
    <scope>NUCLEOTIDE SEQUENCE [LARGE SCALE GENOMIC DNA]</scope>
    <source>
        <strain evidence="2">S238N-H82 / ATCC MYA-4686</strain>
    </source>
</reference>
<dbReference type="RefSeq" id="XP_001885623.1">
    <property type="nucleotide sequence ID" value="XM_001885588.1"/>
</dbReference>
<dbReference type="HOGENOM" id="CLU_1326579_0_0_1"/>
<dbReference type="Proteomes" id="UP000001194">
    <property type="component" value="Unassembled WGS sequence"/>
</dbReference>
<protein>
    <submittedName>
        <fullName evidence="1">Predicted protein</fullName>
    </submittedName>
</protein>
<dbReference type="InParanoid" id="B0DNR2"/>
<keyword evidence="2" id="KW-1185">Reference proteome</keyword>